<dbReference type="STRING" id="659014.SAMN04487996_118193"/>
<keyword evidence="2" id="KW-1185">Reference proteome</keyword>
<sequence length="231" mass="26556">MTCLRDAASPNSHTKLKLFADSAGYCQNPDCNVNLFLTVGQTEFHIAEMAHIISAGQGGPRTNQSTSEQEKGDFSNLILLCPTCHTKIDKAEQEYPEIIIKEWKKHHSEKINSVFNIKQFKNRTTARQAIVPILNENKAVFDIYGPLTDYRYNPESEIPKLWLSKIQQIILPNNRKLLRVLDNNYTLISDIEAKTVEIFRQHVLDLEAKHINQEEIEVLKFPSQLHLIFEN</sequence>
<evidence type="ECO:0000313" key="2">
    <source>
        <dbReference type="Proteomes" id="UP000198748"/>
    </source>
</evidence>
<organism evidence="1 2">
    <name type="scientific">Dyadobacter soli</name>
    <dbReference type="NCBI Taxonomy" id="659014"/>
    <lineage>
        <taxon>Bacteria</taxon>
        <taxon>Pseudomonadati</taxon>
        <taxon>Bacteroidota</taxon>
        <taxon>Cytophagia</taxon>
        <taxon>Cytophagales</taxon>
        <taxon>Spirosomataceae</taxon>
        <taxon>Dyadobacter</taxon>
    </lineage>
</organism>
<dbReference type="Proteomes" id="UP000198748">
    <property type="component" value="Unassembled WGS sequence"/>
</dbReference>
<dbReference type="EMBL" id="FNAN01000018">
    <property type="protein sequence ID" value="SDG43760.1"/>
    <property type="molecule type" value="Genomic_DNA"/>
</dbReference>
<evidence type="ECO:0008006" key="3">
    <source>
        <dbReference type="Google" id="ProtNLM"/>
    </source>
</evidence>
<dbReference type="AlphaFoldDB" id="A0A1G7UAH2"/>
<protein>
    <recommendedName>
        <fullName evidence="3">HNH endonuclease</fullName>
    </recommendedName>
</protein>
<gene>
    <name evidence="1" type="ORF">SAMN04487996_118193</name>
</gene>
<dbReference type="OrthoDB" id="8450256at2"/>
<evidence type="ECO:0000313" key="1">
    <source>
        <dbReference type="EMBL" id="SDG43760.1"/>
    </source>
</evidence>
<name>A0A1G7UAH2_9BACT</name>
<proteinExistence type="predicted"/>
<reference evidence="2" key="1">
    <citation type="submission" date="2016-10" db="EMBL/GenBank/DDBJ databases">
        <authorList>
            <person name="Varghese N."/>
            <person name="Submissions S."/>
        </authorList>
    </citation>
    <scope>NUCLEOTIDE SEQUENCE [LARGE SCALE GENOMIC DNA]</scope>
    <source>
        <strain evidence="2">DSM 25329</strain>
    </source>
</reference>
<accession>A0A1G7UAH2</accession>